<dbReference type="PROSITE" id="PS51257">
    <property type="entry name" value="PROKAR_LIPOPROTEIN"/>
    <property type="match status" value="1"/>
</dbReference>
<proteinExistence type="predicted"/>
<dbReference type="AlphaFoldDB" id="A0A7C0Y5N6"/>
<dbReference type="EMBL" id="DRBS01000334">
    <property type="protein sequence ID" value="HDD44998.1"/>
    <property type="molecule type" value="Genomic_DNA"/>
</dbReference>
<dbReference type="InterPro" id="IPR029046">
    <property type="entry name" value="LolA/LolB/LppX"/>
</dbReference>
<reference evidence="2" key="1">
    <citation type="journal article" date="2020" name="mSystems">
        <title>Genome- and Community-Level Interaction Insights into Carbon Utilization and Element Cycling Functions of Hydrothermarchaeota in Hydrothermal Sediment.</title>
        <authorList>
            <person name="Zhou Z."/>
            <person name="Liu Y."/>
            <person name="Xu W."/>
            <person name="Pan J."/>
            <person name="Luo Z.H."/>
            <person name="Li M."/>
        </authorList>
    </citation>
    <scope>NUCLEOTIDE SEQUENCE [LARGE SCALE GENOMIC DNA]</scope>
    <source>
        <strain evidence="2">HyVt-233</strain>
    </source>
</reference>
<dbReference type="Proteomes" id="UP000886289">
    <property type="component" value="Unassembled WGS sequence"/>
</dbReference>
<organism evidence="2">
    <name type="scientific">Desulfofervidus auxilii</name>
    <dbReference type="NCBI Taxonomy" id="1621989"/>
    <lineage>
        <taxon>Bacteria</taxon>
        <taxon>Pseudomonadati</taxon>
        <taxon>Thermodesulfobacteriota</taxon>
        <taxon>Candidatus Desulfofervidia</taxon>
        <taxon>Candidatus Desulfofervidales</taxon>
        <taxon>Candidatus Desulfofervidaceae</taxon>
        <taxon>Candidatus Desulfofervidus</taxon>
    </lineage>
</organism>
<name>A0A7C0Y5N6_DESA2</name>
<evidence type="ECO:0000256" key="1">
    <source>
        <dbReference type="ARBA" id="ARBA00022729"/>
    </source>
</evidence>
<sequence>MRISFFLIFFIIVSCQPYFKKKILPQEFFKKTNNSFFIEGKFKIKRSNYGFFGNFQVIKLKDSIRLDIFTPFYSPLLSFVKKDNSNLILYQNGSIYTEEESIKIIKKLLPAGLNLEAFVAILGNQFWFIPFNRYCIKENKNEYHIWLMDKKGRQQEI</sequence>
<evidence type="ECO:0000313" key="2">
    <source>
        <dbReference type="EMBL" id="HDD44998.1"/>
    </source>
</evidence>
<accession>A0A7C0Y5N6</accession>
<protein>
    <submittedName>
        <fullName evidence="2">Uncharacterized protein</fullName>
    </submittedName>
</protein>
<keyword evidence="1" id="KW-0732">Signal</keyword>
<dbReference type="SUPFAM" id="SSF89392">
    <property type="entry name" value="Prokaryotic lipoproteins and lipoprotein localization factors"/>
    <property type="match status" value="1"/>
</dbReference>
<gene>
    <name evidence="2" type="ORF">ENG63_09105</name>
</gene>
<comment type="caution">
    <text evidence="2">The sequence shown here is derived from an EMBL/GenBank/DDBJ whole genome shotgun (WGS) entry which is preliminary data.</text>
</comment>